<evidence type="ECO:0000259" key="3">
    <source>
        <dbReference type="Pfam" id="PF13717"/>
    </source>
</evidence>
<feature type="compositionally biased region" description="Acidic residues" evidence="1">
    <location>
        <begin position="88"/>
        <end position="97"/>
    </location>
</feature>
<feature type="compositionally biased region" description="Basic and acidic residues" evidence="1">
    <location>
        <begin position="100"/>
        <end position="132"/>
    </location>
</feature>
<accession>A0ABQ1QDK1</accession>
<feature type="compositionally biased region" description="Low complexity" evidence="1">
    <location>
        <begin position="77"/>
        <end position="87"/>
    </location>
</feature>
<feature type="compositionally biased region" description="Basic and acidic residues" evidence="1">
    <location>
        <begin position="184"/>
        <end position="193"/>
    </location>
</feature>
<comment type="caution">
    <text evidence="4">The sequence shown here is derived from an EMBL/GenBank/DDBJ whole genome shotgun (WGS) entry which is preliminary data.</text>
</comment>
<dbReference type="RefSeq" id="WP_188526652.1">
    <property type="nucleotide sequence ID" value="NZ_BMGI01000001.1"/>
</dbReference>
<feature type="compositionally biased region" description="Acidic residues" evidence="1">
    <location>
        <begin position="163"/>
        <end position="183"/>
    </location>
</feature>
<evidence type="ECO:0000256" key="1">
    <source>
        <dbReference type="SAM" id="MobiDB-lite"/>
    </source>
</evidence>
<sequence length="295" mass="32421">MRLVCPNCGAQYEVDERVIPESGRDVQCSACGHAWYQMPQGHPDAEDEAAPVDHDETLAPEAEDEEPEESPGEPGDEPVAAEHAAPPADDEPEDGPEPEAPPRREVDDDVRSILREEAQNELSRRAAERVETQPDLGLDSSPSPEEERRRIARERMARMRGLDEDELPGAEAEDGDVESEAEPEQPRSRVPRRELFPDIEEINSTLDGRGIDGDTDAMFVEGARSGGFGRGFFLVIFLAALLLAVYMLAPNLAETMPMLEPALSGFVEIVNVARAWLDTTLQEIIVRIEAMTGNG</sequence>
<feature type="transmembrane region" description="Helical" evidence="2">
    <location>
        <begin position="231"/>
        <end position="249"/>
    </location>
</feature>
<organism evidence="4 5">
    <name type="scientific">Sinisalibacter lacisalsi</name>
    <dbReference type="NCBI Taxonomy" id="1526570"/>
    <lineage>
        <taxon>Bacteria</taxon>
        <taxon>Pseudomonadati</taxon>
        <taxon>Pseudomonadota</taxon>
        <taxon>Alphaproteobacteria</taxon>
        <taxon>Rhodobacterales</taxon>
        <taxon>Roseobacteraceae</taxon>
        <taxon>Sinisalibacter</taxon>
    </lineage>
</organism>
<dbReference type="Pfam" id="PF13717">
    <property type="entry name" value="Zn_ribbon_4"/>
    <property type="match status" value="1"/>
</dbReference>
<keyword evidence="2" id="KW-0472">Membrane</keyword>
<dbReference type="InterPro" id="IPR011723">
    <property type="entry name" value="Znf/thioredoxin_put"/>
</dbReference>
<keyword evidence="2" id="KW-0812">Transmembrane</keyword>
<keyword evidence="5" id="KW-1185">Reference proteome</keyword>
<gene>
    <name evidence="4" type="ORF">GCM10011358_04920</name>
</gene>
<name>A0ABQ1QDK1_9RHOB</name>
<dbReference type="NCBIfam" id="TIGR02098">
    <property type="entry name" value="MJ0042_CXXC"/>
    <property type="match status" value="1"/>
</dbReference>
<proteinExistence type="predicted"/>
<feature type="domain" description="Zinc finger/thioredoxin putative" evidence="3">
    <location>
        <begin position="1"/>
        <end position="35"/>
    </location>
</feature>
<evidence type="ECO:0000256" key="2">
    <source>
        <dbReference type="SAM" id="Phobius"/>
    </source>
</evidence>
<feature type="compositionally biased region" description="Basic and acidic residues" evidence="1">
    <location>
        <begin position="145"/>
        <end position="162"/>
    </location>
</feature>
<evidence type="ECO:0000313" key="4">
    <source>
        <dbReference type="EMBL" id="GGD23529.1"/>
    </source>
</evidence>
<protein>
    <recommendedName>
        <fullName evidence="3">Zinc finger/thioredoxin putative domain-containing protein</fullName>
    </recommendedName>
</protein>
<feature type="compositionally biased region" description="Acidic residues" evidence="1">
    <location>
        <begin position="61"/>
        <end position="76"/>
    </location>
</feature>
<reference evidence="5" key="1">
    <citation type="journal article" date="2019" name="Int. J. Syst. Evol. Microbiol.">
        <title>The Global Catalogue of Microorganisms (GCM) 10K type strain sequencing project: providing services to taxonomists for standard genome sequencing and annotation.</title>
        <authorList>
            <consortium name="The Broad Institute Genomics Platform"/>
            <consortium name="The Broad Institute Genome Sequencing Center for Infectious Disease"/>
            <person name="Wu L."/>
            <person name="Ma J."/>
        </authorList>
    </citation>
    <scope>NUCLEOTIDE SEQUENCE [LARGE SCALE GENOMIC DNA]</scope>
    <source>
        <strain evidence="5">CGMCC 1.12922</strain>
    </source>
</reference>
<keyword evidence="2" id="KW-1133">Transmembrane helix</keyword>
<feature type="region of interest" description="Disordered" evidence="1">
    <location>
        <begin position="36"/>
        <end position="193"/>
    </location>
</feature>
<dbReference type="EMBL" id="BMGI01000001">
    <property type="protein sequence ID" value="GGD23529.1"/>
    <property type="molecule type" value="Genomic_DNA"/>
</dbReference>
<evidence type="ECO:0000313" key="5">
    <source>
        <dbReference type="Proteomes" id="UP000617355"/>
    </source>
</evidence>
<dbReference type="Proteomes" id="UP000617355">
    <property type="component" value="Unassembled WGS sequence"/>
</dbReference>